<evidence type="ECO:0000313" key="1">
    <source>
        <dbReference type="EMBL" id="MVT45067.1"/>
    </source>
</evidence>
<dbReference type="Pfam" id="PF20289">
    <property type="entry name" value="MComp1"/>
    <property type="match status" value="1"/>
</dbReference>
<organism evidence="1 2">
    <name type="scientific">Chitinophaga oryziterrae</name>
    <dbReference type="NCBI Taxonomy" id="1031224"/>
    <lineage>
        <taxon>Bacteria</taxon>
        <taxon>Pseudomonadati</taxon>
        <taxon>Bacteroidota</taxon>
        <taxon>Chitinophagia</taxon>
        <taxon>Chitinophagales</taxon>
        <taxon>Chitinophagaceae</taxon>
        <taxon>Chitinophaga</taxon>
    </lineage>
</organism>
<reference evidence="1 2" key="1">
    <citation type="submission" date="2019-12" db="EMBL/GenBank/DDBJ databases">
        <title>The draft genomic sequence of strain Chitinophaga oryziterrae JCM 16595.</title>
        <authorList>
            <person name="Zhang X."/>
        </authorList>
    </citation>
    <scope>NUCLEOTIDE SEQUENCE [LARGE SCALE GENOMIC DNA]</scope>
    <source>
        <strain evidence="1 2">JCM 16595</strain>
    </source>
</reference>
<accession>A0A6N8JIK9</accession>
<dbReference type="EMBL" id="WRXO01000015">
    <property type="protein sequence ID" value="MVT45067.1"/>
    <property type="molecule type" value="Genomic_DNA"/>
</dbReference>
<dbReference type="Proteomes" id="UP000468388">
    <property type="component" value="Unassembled WGS sequence"/>
</dbReference>
<dbReference type="OrthoDB" id="2083773at2"/>
<comment type="caution">
    <text evidence="1">The sequence shown here is derived from an EMBL/GenBank/DDBJ whole genome shotgun (WGS) entry which is preliminary data.</text>
</comment>
<gene>
    <name evidence="1" type="ORF">GO495_31055</name>
</gene>
<protein>
    <submittedName>
        <fullName evidence="1">Uncharacterized protein</fullName>
    </submittedName>
</protein>
<evidence type="ECO:0000313" key="2">
    <source>
        <dbReference type="Proteomes" id="UP000468388"/>
    </source>
</evidence>
<keyword evidence="2" id="KW-1185">Reference proteome</keyword>
<dbReference type="RefSeq" id="WP_157303852.1">
    <property type="nucleotide sequence ID" value="NZ_BAAAZB010000018.1"/>
</dbReference>
<name>A0A6N8JIK9_9BACT</name>
<proteinExistence type="predicted"/>
<dbReference type="AlphaFoldDB" id="A0A6N8JIK9"/>
<dbReference type="InterPro" id="IPR046905">
    <property type="entry name" value="ABC-3C_MC1"/>
</dbReference>
<sequence length="183" mass="21353">MEHTLIDNQIKEQFISNFGDLGLTYQQIPLGRGYVHAFSVNIDKESTLKETWQTISNFIAMHFQTRIGDNFGKYNFYLFYIAVENISNELKYKIENNTFSSRKIIITNGEELSSLVNFHILNNDLKIGQENTVVIDSFKKNEQLWSKLQGRVLKGIRITNAATDTYNELLNFKREEQDEIQKD</sequence>